<dbReference type="InterPro" id="IPR058548">
    <property type="entry name" value="MlaB-like_STAS"/>
</dbReference>
<dbReference type="Gene3D" id="3.30.750.24">
    <property type="entry name" value="STAS domain"/>
    <property type="match status" value="1"/>
</dbReference>
<dbReference type="CDD" id="cd07043">
    <property type="entry name" value="STAS_anti-anti-sigma_factors"/>
    <property type="match status" value="1"/>
</dbReference>
<gene>
    <name evidence="2" type="ORF">V5O49_09850</name>
</gene>
<dbReference type="PROSITE" id="PS50801">
    <property type="entry name" value="STAS"/>
    <property type="match status" value="1"/>
</dbReference>
<dbReference type="RefSeq" id="WP_332902072.1">
    <property type="nucleotide sequence ID" value="NZ_JBAGLP010000117.1"/>
</dbReference>
<dbReference type="InterPro" id="IPR036513">
    <property type="entry name" value="STAS_dom_sf"/>
</dbReference>
<dbReference type="InterPro" id="IPR002645">
    <property type="entry name" value="STAS_dom"/>
</dbReference>
<dbReference type="Pfam" id="PF13466">
    <property type="entry name" value="STAS_2"/>
    <property type="match status" value="1"/>
</dbReference>
<keyword evidence="3" id="KW-1185">Reference proteome</keyword>
<protein>
    <submittedName>
        <fullName evidence="2">STAS domain-containing protein</fullName>
    </submittedName>
</protein>
<organism evidence="2 3">
    <name type="scientific">Isoptericola haloaureus</name>
    <dbReference type="NCBI Taxonomy" id="1542902"/>
    <lineage>
        <taxon>Bacteria</taxon>
        <taxon>Bacillati</taxon>
        <taxon>Actinomycetota</taxon>
        <taxon>Actinomycetes</taxon>
        <taxon>Micrococcales</taxon>
        <taxon>Promicromonosporaceae</taxon>
        <taxon>Isoptericola</taxon>
    </lineage>
</organism>
<proteinExistence type="predicted"/>
<dbReference type="SUPFAM" id="SSF52091">
    <property type="entry name" value="SpoIIaa-like"/>
    <property type="match status" value="1"/>
</dbReference>
<accession>A0ABU7Z7I2</accession>
<reference evidence="2" key="2">
    <citation type="submission" date="2024-02" db="EMBL/GenBank/DDBJ databases">
        <authorList>
            <person name="Prathaban M."/>
            <person name="Mythili R."/>
            <person name="Sharmila Devi N."/>
            <person name="Sobanaa M."/>
            <person name="Prathiviraj R."/>
            <person name="Selvin J."/>
        </authorList>
    </citation>
    <scope>NUCLEOTIDE SEQUENCE</scope>
    <source>
        <strain evidence="2">MP1014</strain>
    </source>
</reference>
<reference evidence="2" key="1">
    <citation type="journal article" date="2024" name="Antonie Van Leeuwenhoek">
        <title>Isoptericola haloaureus sp. nov., a dimorphic actinobacterium isolated from mangrove sediments of southeast India, implicating biosaline agricultural significance through nitrogen fixation and salt tolerance genes.</title>
        <authorList>
            <person name="Prathaban M."/>
            <person name="Prathiviraj R."/>
            <person name="Ravichandran M."/>
            <person name="Natarajan S.D."/>
            <person name="Sobanaa M."/>
            <person name="Hari Krishna Kumar S."/>
            <person name="Chandrasekar V."/>
            <person name="Selvin J."/>
        </authorList>
    </citation>
    <scope>NUCLEOTIDE SEQUENCE</scope>
    <source>
        <strain evidence="2">MP1014</strain>
    </source>
</reference>
<sequence length="106" mass="11399">MPVDDQQIQGGVHIDPDRAHWTMWGEVDAAVKKRVGEEIEAHLAATADEPLTVSLADVTFIDSGGLRLLYQAAEAKPTPPVLTGVPDRVLDLLKLSGVDTLFVLAD</sequence>
<evidence type="ECO:0000313" key="3">
    <source>
        <dbReference type="Proteomes" id="UP001310387"/>
    </source>
</evidence>
<feature type="domain" description="STAS" evidence="1">
    <location>
        <begin position="25"/>
        <end position="106"/>
    </location>
</feature>
<dbReference type="EMBL" id="JBAGLP010000117">
    <property type="protein sequence ID" value="MEG3615423.1"/>
    <property type="molecule type" value="Genomic_DNA"/>
</dbReference>
<evidence type="ECO:0000259" key="1">
    <source>
        <dbReference type="PROSITE" id="PS50801"/>
    </source>
</evidence>
<dbReference type="Proteomes" id="UP001310387">
    <property type="component" value="Unassembled WGS sequence"/>
</dbReference>
<name>A0ABU7Z7I2_9MICO</name>
<comment type="caution">
    <text evidence="2">The sequence shown here is derived from an EMBL/GenBank/DDBJ whole genome shotgun (WGS) entry which is preliminary data.</text>
</comment>
<evidence type="ECO:0000313" key="2">
    <source>
        <dbReference type="EMBL" id="MEG3615423.1"/>
    </source>
</evidence>